<dbReference type="CDD" id="cd01427">
    <property type="entry name" value="HAD_like"/>
    <property type="match status" value="1"/>
</dbReference>
<keyword evidence="2" id="KW-1185">Reference proteome</keyword>
<evidence type="ECO:0000313" key="1">
    <source>
        <dbReference type="EMBL" id="UOF89929.1"/>
    </source>
</evidence>
<dbReference type="Pfam" id="PF13419">
    <property type="entry name" value="HAD_2"/>
    <property type="match status" value="1"/>
</dbReference>
<evidence type="ECO:0000313" key="2">
    <source>
        <dbReference type="Proteomes" id="UP000830167"/>
    </source>
</evidence>
<accession>A0ABY4CIT3</accession>
<dbReference type="PANTHER" id="PTHR43434">
    <property type="entry name" value="PHOSPHOGLYCOLATE PHOSPHATASE"/>
    <property type="match status" value="1"/>
</dbReference>
<protein>
    <submittedName>
        <fullName evidence="1">HAD hydrolase-like protein</fullName>
    </submittedName>
</protein>
<dbReference type="Proteomes" id="UP000830167">
    <property type="component" value="Chromosome"/>
</dbReference>
<dbReference type="RefSeq" id="WP_347436625.1">
    <property type="nucleotide sequence ID" value="NZ_CP089291.1"/>
</dbReference>
<proteinExistence type="predicted"/>
<sequence length="372" mass="42572">MHTILFDVDGVFLKEERYFDASALCVWEILGSENYLGLGLDFHLPVAESTIRNIRDMVFDCNRVLNFIKSRGINSNWDMVFLQVSYQLVRGLIQLDQKQVAESYLREPFTRESLQELGAKFREIELKPDYPAFVQGFADSRAQKHELFSVFNQMIETHFQMECNFFSRNSSLWNLCQRAFQEWYIGEELYVQETKIPLIQSGKRGFLKDEIVLAPVDRLQSLLQRLQEKGYTLGIATGRPNLETRVPLSEIGVLKYFDLNRVVTASDVLAAEQKYPQYAPLAKPHPFCYLEALYGKQTDILELLTLDLPLPNVEDILIVGDSLADYYAAKAIGCKFAATLTGLSGEKARASFEALDTDYILQDVLEIENLLL</sequence>
<dbReference type="InterPro" id="IPR036412">
    <property type="entry name" value="HAD-like_sf"/>
</dbReference>
<organism evidence="1 2">
    <name type="scientific">Fodinisporobacter ferrooxydans</name>
    <dbReference type="NCBI Taxonomy" id="2901836"/>
    <lineage>
        <taxon>Bacteria</taxon>
        <taxon>Bacillati</taxon>
        <taxon>Bacillota</taxon>
        <taxon>Bacilli</taxon>
        <taxon>Bacillales</taxon>
        <taxon>Alicyclobacillaceae</taxon>
        <taxon>Fodinisporobacter</taxon>
    </lineage>
</organism>
<dbReference type="SUPFAM" id="SSF56784">
    <property type="entry name" value="HAD-like"/>
    <property type="match status" value="1"/>
</dbReference>
<name>A0ABY4CIT3_9BACL</name>
<dbReference type="EMBL" id="CP089291">
    <property type="protein sequence ID" value="UOF89929.1"/>
    <property type="molecule type" value="Genomic_DNA"/>
</dbReference>
<dbReference type="SFLD" id="SFLDS00003">
    <property type="entry name" value="Haloacid_Dehalogenase"/>
    <property type="match status" value="1"/>
</dbReference>
<dbReference type="PANTHER" id="PTHR43434:SF1">
    <property type="entry name" value="PHOSPHOGLYCOLATE PHOSPHATASE"/>
    <property type="match status" value="1"/>
</dbReference>
<dbReference type="InterPro" id="IPR023214">
    <property type="entry name" value="HAD_sf"/>
</dbReference>
<dbReference type="InterPro" id="IPR041492">
    <property type="entry name" value="HAD_2"/>
</dbReference>
<reference evidence="1" key="1">
    <citation type="submission" date="2021-12" db="EMBL/GenBank/DDBJ databases">
        <title>Alicyclobacillaceae gen. nov., sp. nov., isolated from chalcocite enrichment system.</title>
        <authorList>
            <person name="Jiang Z."/>
        </authorList>
    </citation>
    <scope>NUCLEOTIDE SEQUENCE</scope>
    <source>
        <strain evidence="1">MYW30-H2</strain>
    </source>
</reference>
<dbReference type="InterPro" id="IPR050155">
    <property type="entry name" value="HAD-like_hydrolase_sf"/>
</dbReference>
<dbReference type="SFLD" id="SFLDG01129">
    <property type="entry name" value="C1.5:_HAD__Beta-PGM__Phosphata"/>
    <property type="match status" value="1"/>
</dbReference>
<dbReference type="Gene3D" id="3.40.50.1000">
    <property type="entry name" value="HAD superfamily/HAD-like"/>
    <property type="match status" value="1"/>
</dbReference>
<gene>
    <name evidence="1" type="ORF">LSG31_18985</name>
</gene>